<protein>
    <submittedName>
        <fullName evidence="3">Universal stress protein</fullName>
    </submittedName>
</protein>
<dbReference type="Gene3D" id="3.40.50.620">
    <property type="entry name" value="HUPs"/>
    <property type="match status" value="2"/>
</dbReference>
<organism evidence="3 4">
    <name type="scientific">Leifsonia poae</name>
    <dbReference type="NCBI Taxonomy" id="110933"/>
    <lineage>
        <taxon>Bacteria</taxon>
        <taxon>Bacillati</taxon>
        <taxon>Actinomycetota</taxon>
        <taxon>Actinomycetes</taxon>
        <taxon>Micrococcales</taxon>
        <taxon>Microbacteriaceae</taxon>
        <taxon>Leifsonia</taxon>
    </lineage>
</organism>
<feature type="domain" description="UspA" evidence="2">
    <location>
        <begin position="5"/>
        <end position="141"/>
    </location>
</feature>
<sequence length="293" mass="31515">MVNESIVVAVDGDLAHRAPIAWAVERALHTDARIELLTVIERSWGDHDPGPGRLLTAAAQALLDNAVRYARRRLDTVPEGRTELTTRWAYGHVADELDRTSYDTDMLVIGARRTRDVADAFHGSLALRVASTAACTVVVVPHDWAGAGDGIVVGVDGDLPAETALWFAADEAVAHRQSLTIVCGGYSSNPLLAGLVPERSLGDRRQHIMEAAAESVRQSYPGLRVDKRIIEASPPVALINASVGRRLLVVGSRGRHGAKRVLLGSVGHDVLLNLSCPVAVVRNRSMGEERTDD</sequence>
<keyword evidence="4" id="KW-1185">Reference proteome</keyword>
<comment type="similarity">
    <text evidence="1">Belongs to the universal stress protein A family.</text>
</comment>
<comment type="caution">
    <text evidence="3">The sequence shown here is derived from an EMBL/GenBank/DDBJ whole genome shotgun (WGS) entry which is preliminary data.</text>
</comment>
<evidence type="ECO:0000256" key="1">
    <source>
        <dbReference type="ARBA" id="ARBA00008791"/>
    </source>
</evidence>
<name>A0A9W6M0C4_9MICO</name>
<evidence type="ECO:0000313" key="3">
    <source>
        <dbReference type="EMBL" id="GLJ76529.1"/>
    </source>
</evidence>
<gene>
    <name evidence="3" type="ORF">GCM10017584_21030</name>
</gene>
<dbReference type="PANTHER" id="PTHR46268:SF6">
    <property type="entry name" value="UNIVERSAL STRESS PROTEIN UP12"/>
    <property type="match status" value="1"/>
</dbReference>
<dbReference type="InterPro" id="IPR006015">
    <property type="entry name" value="Universal_stress_UspA"/>
</dbReference>
<dbReference type="Pfam" id="PF00582">
    <property type="entry name" value="Usp"/>
    <property type="match status" value="2"/>
</dbReference>
<reference evidence="3" key="1">
    <citation type="journal article" date="2014" name="Int. J. Syst. Evol. Microbiol.">
        <title>Complete genome sequence of Corynebacterium casei LMG S-19264T (=DSM 44701T), isolated from a smear-ripened cheese.</title>
        <authorList>
            <consortium name="US DOE Joint Genome Institute (JGI-PGF)"/>
            <person name="Walter F."/>
            <person name="Albersmeier A."/>
            <person name="Kalinowski J."/>
            <person name="Ruckert C."/>
        </authorList>
    </citation>
    <scope>NUCLEOTIDE SEQUENCE</scope>
    <source>
        <strain evidence="3">VKM Ac-1401</strain>
    </source>
</reference>
<dbReference type="CDD" id="cd00293">
    <property type="entry name" value="USP-like"/>
    <property type="match status" value="1"/>
</dbReference>
<feature type="domain" description="UspA" evidence="2">
    <location>
        <begin position="151"/>
        <end position="282"/>
    </location>
</feature>
<dbReference type="SUPFAM" id="SSF52402">
    <property type="entry name" value="Adenine nucleotide alpha hydrolases-like"/>
    <property type="match status" value="2"/>
</dbReference>
<evidence type="ECO:0000313" key="4">
    <source>
        <dbReference type="Proteomes" id="UP001142372"/>
    </source>
</evidence>
<dbReference type="Proteomes" id="UP001142372">
    <property type="component" value="Unassembled WGS sequence"/>
</dbReference>
<dbReference type="InterPro" id="IPR006016">
    <property type="entry name" value="UspA"/>
</dbReference>
<reference evidence="3" key="2">
    <citation type="submission" date="2023-01" db="EMBL/GenBank/DDBJ databases">
        <authorList>
            <person name="Sun Q."/>
            <person name="Evtushenko L."/>
        </authorList>
    </citation>
    <scope>NUCLEOTIDE SEQUENCE</scope>
    <source>
        <strain evidence="3">VKM Ac-1401</strain>
    </source>
</reference>
<dbReference type="PRINTS" id="PR01438">
    <property type="entry name" value="UNVRSLSTRESS"/>
</dbReference>
<proteinExistence type="inferred from homology"/>
<dbReference type="InterPro" id="IPR014729">
    <property type="entry name" value="Rossmann-like_a/b/a_fold"/>
</dbReference>
<dbReference type="EMBL" id="BSEN01000009">
    <property type="protein sequence ID" value="GLJ76529.1"/>
    <property type="molecule type" value="Genomic_DNA"/>
</dbReference>
<dbReference type="AlphaFoldDB" id="A0A9W6M0C4"/>
<dbReference type="PANTHER" id="PTHR46268">
    <property type="entry name" value="STRESS RESPONSE PROTEIN NHAX"/>
    <property type="match status" value="1"/>
</dbReference>
<accession>A0A9W6M0C4</accession>
<evidence type="ECO:0000259" key="2">
    <source>
        <dbReference type="Pfam" id="PF00582"/>
    </source>
</evidence>